<evidence type="ECO:0000256" key="1">
    <source>
        <dbReference type="SAM" id="Phobius"/>
    </source>
</evidence>
<keyword evidence="1" id="KW-1133">Transmembrane helix</keyword>
<protein>
    <submittedName>
        <fullName evidence="2">Uncharacterized protein</fullName>
    </submittedName>
</protein>
<gene>
    <name evidence="2" type="ORF">F2P81_007368</name>
</gene>
<keyword evidence="1" id="KW-0472">Membrane</keyword>
<comment type="caution">
    <text evidence="2">The sequence shown here is derived from an EMBL/GenBank/DDBJ whole genome shotgun (WGS) entry which is preliminary data.</text>
</comment>
<reference evidence="2 3" key="1">
    <citation type="submission" date="2019-06" db="EMBL/GenBank/DDBJ databases">
        <title>Draft genomes of female and male turbot (Scophthalmus maximus).</title>
        <authorList>
            <person name="Xu H."/>
            <person name="Xu X.-W."/>
            <person name="Shao C."/>
            <person name="Chen S."/>
        </authorList>
    </citation>
    <scope>NUCLEOTIDE SEQUENCE [LARGE SCALE GENOMIC DNA]</scope>
    <source>
        <strain evidence="2">Ysfricsl-2016a</strain>
        <tissue evidence="2">Blood</tissue>
    </source>
</reference>
<evidence type="ECO:0000313" key="2">
    <source>
        <dbReference type="EMBL" id="KAF0041470.1"/>
    </source>
</evidence>
<sequence>MQRNSSPSAPVLPSFESVAHTLMSCSLARENTDGGSFCLGCSTLLYRDVGFIRGRRRSRAKYCGDVRHMLSRSNPPRPFGLFSKWYSLLFTSQMNELFLLLCFLSCVCVSFSSSSSRRRRRGRRRPVSQVHVLQLVL</sequence>
<accession>A0A6A4TCC6</accession>
<dbReference type="AlphaFoldDB" id="A0A6A4TCC6"/>
<name>A0A6A4TCC6_SCOMX</name>
<keyword evidence="1" id="KW-0812">Transmembrane</keyword>
<dbReference type="EMBL" id="VEVO01000006">
    <property type="protein sequence ID" value="KAF0041470.1"/>
    <property type="molecule type" value="Genomic_DNA"/>
</dbReference>
<feature type="transmembrane region" description="Helical" evidence="1">
    <location>
        <begin position="97"/>
        <end position="115"/>
    </location>
</feature>
<dbReference type="Proteomes" id="UP000438429">
    <property type="component" value="Unassembled WGS sequence"/>
</dbReference>
<organism evidence="2 3">
    <name type="scientific">Scophthalmus maximus</name>
    <name type="common">Turbot</name>
    <name type="synonym">Psetta maxima</name>
    <dbReference type="NCBI Taxonomy" id="52904"/>
    <lineage>
        <taxon>Eukaryota</taxon>
        <taxon>Metazoa</taxon>
        <taxon>Chordata</taxon>
        <taxon>Craniata</taxon>
        <taxon>Vertebrata</taxon>
        <taxon>Euteleostomi</taxon>
        <taxon>Actinopterygii</taxon>
        <taxon>Neopterygii</taxon>
        <taxon>Teleostei</taxon>
        <taxon>Neoteleostei</taxon>
        <taxon>Acanthomorphata</taxon>
        <taxon>Carangaria</taxon>
        <taxon>Pleuronectiformes</taxon>
        <taxon>Pleuronectoidei</taxon>
        <taxon>Scophthalmidae</taxon>
        <taxon>Scophthalmus</taxon>
    </lineage>
</organism>
<proteinExistence type="predicted"/>
<evidence type="ECO:0000313" key="3">
    <source>
        <dbReference type="Proteomes" id="UP000438429"/>
    </source>
</evidence>